<reference evidence="1" key="1">
    <citation type="submission" date="2020-05" db="EMBL/GenBank/DDBJ databases">
        <authorList>
            <person name="Chiriac C."/>
            <person name="Salcher M."/>
            <person name="Ghai R."/>
            <person name="Kavagutti S V."/>
        </authorList>
    </citation>
    <scope>NUCLEOTIDE SEQUENCE</scope>
</reference>
<protein>
    <submittedName>
        <fullName evidence="1">Unannotated protein</fullName>
    </submittedName>
</protein>
<organism evidence="1">
    <name type="scientific">freshwater metagenome</name>
    <dbReference type="NCBI Taxonomy" id="449393"/>
    <lineage>
        <taxon>unclassified sequences</taxon>
        <taxon>metagenomes</taxon>
        <taxon>ecological metagenomes</taxon>
    </lineage>
</organism>
<dbReference type="AlphaFoldDB" id="A0A6J6C6Z3"/>
<dbReference type="EMBL" id="CAEZSV010000017">
    <property type="protein sequence ID" value="CAB4546864.1"/>
    <property type="molecule type" value="Genomic_DNA"/>
</dbReference>
<gene>
    <name evidence="1" type="ORF">UFOPK1506_00173</name>
</gene>
<dbReference type="Pfam" id="PF10604">
    <property type="entry name" value="Polyketide_cyc2"/>
    <property type="match status" value="1"/>
</dbReference>
<dbReference type="Gene3D" id="3.30.530.20">
    <property type="match status" value="1"/>
</dbReference>
<name>A0A6J6C6Z3_9ZZZZ</name>
<dbReference type="InterPro" id="IPR019587">
    <property type="entry name" value="Polyketide_cyclase/dehydratase"/>
</dbReference>
<accession>A0A6J6C6Z3</accession>
<dbReference type="SUPFAM" id="SSF55961">
    <property type="entry name" value="Bet v1-like"/>
    <property type="match status" value="1"/>
</dbReference>
<dbReference type="CDD" id="cd07812">
    <property type="entry name" value="SRPBCC"/>
    <property type="match status" value="1"/>
</dbReference>
<evidence type="ECO:0000313" key="1">
    <source>
        <dbReference type="EMBL" id="CAB4546864.1"/>
    </source>
</evidence>
<sequence length="143" mass="16195">MKLEFTLTLDASVEKVWRAIADWRSQGEWMLATRVDLVDDRAGVGTKIAAFTGAVPSKGWLGIWDLMEVTKWEPPFRCEVLHYGKWLRGIGHFELEAIGPQQTRFTWSEELTGVLASALKPGLAVGVWLSLRRFARIVRTLQP</sequence>
<dbReference type="InterPro" id="IPR023393">
    <property type="entry name" value="START-like_dom_sf"/>
</dbReference>
<proteinExistence type="predicted"/>